<dbReference type="InterPro" id="IPR014732">
    <property type="entry name" value="OMPdecase"/>
</dbReference>
<dbReference type="InterPro" id="IPR013785">
    <property type="entry name" value="Aldolase_TIM"/>
</dbReference>
<protein>
    <recommendedName>
        <fullName evidence="9">Orotidine 5'-phosphate decarboxylase</fullName>
        <ecNumber evidence="9">4.1.1.23</ecNumber>
    </recommendedName>
</protein>
<evidence type="ECO:0000256" key="1">
    <source>
        <dbReference type="ARBA" id="ARBA00004861"/>
    </source>
</evidence>
<dbReference type="GO" id="GO:0044205">
    <property type="term" value="P:'de novo' UMP biosynthetic process"/>
    <property type="evidence" value="ECO:0007669"/>
    <property type="project" value="InterPro"/>
</dbReference>
<gene>
    <name evidence="11" type="ORF">BV898_16289</name>
</gene>
<organism evidence="11 12">
    <name type="scientific">Hypsibius exemplaris</name>
    <name type="common">Freshwater tardigrade</name>
    <dbReference type="NCBI Taxonomy" id="2072580"/>
    <lineage>
        <taxon>Eukaryota</taxon>
        <taxon>Metazoa</taxon>
        <taxon>Ecdysozoa</taxon>
        <taxon>Tardigrada</taxon>
        <taxon>Eutardigrada</taxon>
        <taxon>Parachela</taxon>
        <taxon>Hypsibioidea</taxon>
        <taxon>Hypsibiidae</taxon>
        <taxon>Hypsibius</taxon>
    </lineage>
</organism>
<dbReference type="NCBIfam" id="TIGR01740">
    <property type="entry name" value="pyrF"/>
    <property type="match status" value="1"/>
</dbReference>
<dbReference type="GO" id="GO:0006207">
    <property type="term" value="P:'de novo' pyrimidine nucleobase biosynthetic process"/>
    <property type="evidence" value="ECO:0007669"/>
    <property type="project" value="InterPro"/>
</dbReference>
<dbReference type="InterPro" id="IPR029057">
    <property type="entry name" value="PRTase-like"/>
</dbReference>
<dbReference type="EMBL" id="MTYJ01000240">
    <property type="protein sequence ID" value="OWA51826.1"/>
    <property type="molecule type" value="Genomic_DNA"/>
</dbReference>
<dbReference type="SUPFAM" id="SSF53271">
    <property type="entry name" value="PRTase-like"/>
    <property type="match status" value="1"/>
</dbReference>
<evidence type="ECO:0000256" key="4">
    <source>
        <dbReference type="ARBA" id="ARBA00022793"/>
    </source>
</evidence>
<keyword evidence="12" id="KW-1185">Reference proteome</keyword>
<dbReference type="OrthoDB" id="10263753at2759"/>
<keyword evidence="4 9" id="KW-0210">Decarboxylase</keyword>
<feature type="binding site" evidence="8">
    <location>
        <position position="407"/>
    </location>
    <ligand>
        <name>substrate</name>
    </ligand>
</feature>
<feature type="binding site" evidence="8">
    <location>
        <position position="292"/>
    </location>
    <ligand>
        <name>substrate</name>
    </ligand>
</feature>
<evidence type="ECO:0000256" key="5">
    <source>
        <dbReference type="ARBA" id="ARBA00022975"/>
    </source>
</evidence>
<proteinExistence type="inferred from homology"/>
<evidence type="ECO:0000256" key="6">
    <source>
        <dbReference type="ARBA" id="ARBA00023239"/>
    </source>
</evidence>
<dbReference type="PANTHER" id="PTHR19278">
    <property type="entry name" value="OROTATE PHOSPHORIBOSYLTRANSFERASE"/>
    <property type="match status" value="1"/>
</dbReference>
<dbReference type="AlphaFoldDB" id="A0A9X6NFN8"/>
<feature type="binding site" evidence="8">
    <location>
        <position position="466"/>
    </location>
    <ligand>
        <name>substrate</name>
    </ligand>
</feature>
<dbReference type="GO" id="GO:0004588">
    <property type="term" value="F:orotate phosphoribosyltransferase activity"/>
    <property type="evidence" value="ECO:0007669"/>
    <property type="project" value="TreeGrafter"/>
</dbReference>
<dbReference type="Pfam" id="PF00215">
    <property type="entry name" value="OMPdecase"/>
    <property type="match status" value="1"/>
</dbReference>
<dbReference type="InterPro" id="IPR001754">
    <property type="entry name" value="OMPdeCOase_dom"/>
</dbReference>
<evidence type="ECO:0000256" key="7">
    <source>
        <dbReference type="PIRSR" id="PIRSR614732-1"/>
    </source>
</evidence>
<dbReference type="SUPFAM" id="SSF51366">
    <property type="entry name" value="Ribulose-phoshate binding barrel"/>
    <property type="match status" value="1"/>
</dbReference>
<dbReference type="CDD" id="cd06223">
    <property type="entry name" value="PRTases_typeI"/>
    <property type="match status" value="1"/>
</dbReference>
<dbReference type="PANTHER" id="PTHR19278:SF9">
    <property type="entry name" value="URIDINE 5'-MONOPHOSPHATE SYNTHASE"/>
    <property type="match status" value="1"/>
</dbReference>
<dbReference type="FunFam" id="3.20.20.70:FF:000114">
    <property type="entry name" value="Decarboxylase,orotidine phosphate"/>
    <property type="match status" value="1"/>
</dbReference>
<feature type="active site" description="For OMPdecase activity" evidence="7">
    <location>
        <position position="347"/>
    </location>
</feature>
<sequence>MVEKSGLQTAIGRVCLSRRIIQKGTSKGFLHAITSAMALQSSEKNGKLSADLERVVLEFNEVGVIKFGCYKLKSGVQSPIYIDLREIISFPSLLTTASNLLAGTIYNDDAVVHDVICGVPYAALPIATLEAKAHGTKKVVEGRIVPGNRCIIIDDVCTSGLSIIETANDLREVGLIVTDAVVLLDRQATGVANLAQHGIKLHWALNLTQICSVLVGAGHLTPDVAQQVEAFIAGSCKNEANGDLTALHAALGVSSWKALHFSERKKLSQNEIAQRLYQVMLDKESNLAVAADLTSCAAVLALAEAIGRDICLLKIHVDIIEDFTLEFIMDLKKIAGRHNFLIMEDRKFSDIGFTVSNQLGGGLYRIGDWADFVTFHGLPGSGIVEGLKTGMKNCSRSVACILVADMSSKGALTGPEYVSSAVKIAEEHRDDVVGFVTQTDLSSCDASFLRMTPGVNISAAGDGLGQQYNSPEEVVGRCADIIIVGRGVTGAADPAAAAAMYKTRAFAAYRRRVDKL</sequence>
<evidence type="ECO:0000256" key="3">
    <source>
        <dbReference type="ARBA" id="ARBA00009769"/>
    </source>
</evidence>
<comment type="catalytic activity">
    <reaction evidence="9">
        <text>orotidine 5'-phosphate + H(+) = UMP + CO2</text>
        <dbReference type="Rhea" id="RHEA:11596"/>
        <dbReference type="ChEBI" id="CHEBI:15378"/>
        <dbReference type="ChEBI" id="CHEBI:16526"/>
        <dbReference type="ChEBI" id="CHEBI:57538"/>
        <dbReference type="ChEBI" id="CHEBI:57865"/>
        <dbReference type="EC" id="4.1.1.23"/>
    </reaction>
</comment>
<evidence type="ECO:0000256" key="8">
    <source>
        <dbReference type="PIRSR" id="PIRSR614732-2"/>
    </source>
</evidence>
<evidence type="ECO:0000256" key="2">
    <source>
        <dbReference type="ARBA" id="ARBA00006221"/>
    </source>
</evidence>
<comment type="similarity">
    <text evidence="3">In the C-terminal section; belongs to the OMP decarboxylase family.</text>
</comment>
<dbReference type="PROSITE" id="PS00156">
    <property type="entry name" value="OMPDECASE"/>
    <property type="match status" value="1"/>
</dbReference>
<reference evidence="12" key="1">
    <citation type="submission" date="2017-01" db="EMBL/GenBank/DDBJ databases">
        <title>Comparative genomics of anhydrobiosis in the tardigrade Hypsibius dujardini.</title>
        <authorList>
            <person name="Yoshida Y."/>
            <person name="Koutsovoulos G."/>
            <person name="Laetsch D."/>
            <person name="Stevens L."/>
            <person name="Kumar S."/>
            <person name="Horikawa D."/>
            <person name="Ishino K."/>
            <person name="Komine S."/>
            <person name="Tomita M."/>
            <person name="Blaxter M."/>
            <person name="Arakawa K."/>
        </authorList>
    </citation>
    <scope>NUCLEOTIDE SEQUENCE [LARGE SCALE GENOMIC DNA]</scope>
    <source>
        <strain evidence="12">Z151</strain>
    </source>
</reference>
<dbReference type="Gene3D" id="3.20.20.70">
    <property type="entry name" value="Aldolase class I"/>
    <property type="match status" value="1"/>
</dbReference>
<comment type="caution">
    <text evidence="11">The sequence shown here is derived from an EMBL/GenBank/DDBJ whole genome shotgun (WGS) entry which is preliminary data.</text>
</comment>
<feature type="binding site" evidence="8">
    <location>
        <position position="314"/>
    </location>
    <ligand>
        <name>substrate</name>
    </ligand>
</feature>
<comment type="similarity">
    <text evidence="2">In the N-terminal section; belongs to the purine/pyrimidine phosphoribosyltransferase family.</text>
</comment>
<dbReference type="SMART" id="SM00934">
    <property type="entry name" value="OMPdecase"/>
    <property type="match status" value="1"/>
</dbReference>
<feature type="binding site" evidence="8">
    <location>
        <position position="486"/>
    </location>
    <ligand>
        <name>substrate</name>
    </ligand>
</feature>
<evidence type="ECO:0000256" key="9">
    <source>
        <dbReference type="RuleBase" id="RU000512"/>
    </source>
</evidence>
<dbReference type="Proteomes" id="UP000192578">
    <property type="component" value="Unassembled WGS sequence"/>
</dbReference>
<keyword evidence="6 9" id="KW-0456">Lyase</keyword>
<feature type="active site" description="For OMPdecase activity" evidence="7">
    <location>
        <position position="345"/>
    </location>
</feature>
<feature type="domain" description="Orotidine 5'-phosphate decarboxylase" evidence="10">
    <location>
        <begin position="286"/>
        <end position="501"/>
    </location>
</feature>
<dbReference type="GO" id="GO:0004590">
    <property type="term" value="F:orotidine-5'-phosphate decarboxylase activity"/>
    <property type="evidence" value="ECO:0007669"/>
    <property type="project" value="UniProtKB-EC"/>
</dbReference>
<dbReference type="Gene3D" id="3.40.50.2020">
    <property type="match status" value="2"/>
</dbReference>
<comment type="pathway">
    <text evidence="1 9">Pyrimidine metabolism; UMP biosynthesis via de novo pathway; UMP from orotate: step 2/2.</text>
</comment>
<dbReference type="InterPro" id="IPR018089">
    <property type="entry name" value="OMPdecase_AS"/>
</dbReference>
<feature type="binding site" evidence="8">
    <location>
        <position position="485"/>
    </location>
    <ligand>
        <name>substrate</name>
    </ligand>
</feature>
<accession>A0A9X6NFN8</accession>
<name>A0A9X6NFN8_HYPEX</name>
<evidence type="ECO:0000313" key="11">
    <source>
        <dbReference type="EMBL" id="OWA51826.1"/>
    </source>
</evidence>
<evidence type="ECO:0000313" key="12">
    <source>
        <dbReference type="Proteomes" id="UP000192578"/>
    </source>
</evidence>
<comment type="similarity">
    <text evidence="9">Belongs to the OMP decarboxylase family.</text>
</comment>
<dbReference type="InterPro" id="IPR011060">
    <property type="entry name" value="RibuloseP-bd_barrel"/>
</dbReference>
<keyword evidence="5 9" id="KW-0665">Pyrimidine biosynthesis</keyword>
<dbReference type="InterPro" id="IPR000836">
    <property type="entry name" value="PRTase_dom"/>
</dbReference>
<evidence type="ECO:0000259" key="10">
    <source>
        <dbReference type="SMART" id="SM00934"/>
    </source>
</evidence>
<dbReference type="EC" id="4.1.1.23" evidence="9"/>
<dbReference type="CDD" id="cd04725">
    <property type="entry name" value="OMP_decarboxylase_like"/>
    <property type="match status" value="1"/>
</dbReference>
<feature type="active site" description="For OMPdecase activity" evidence="7">
    <location>
        <position position="350"/>
    </location>
</feature>